<dbReference type="PANTHER" id="PTHR33913:SF1">
    <property type="entry name" value="DRBM DOMAIN-CONTAINING PROTEIN"/>
    <property type="match status" value="1"/>
</dbReference>
<keyword evidence="2" id="KW-1185">Reference proteome</keyword>
<protein>
    <submittedName>
        <fullName evidence="1">Uncharacterized protein</fullName>
    </submittedName>
</protein>
<dbReference type="Proteomes" id="UP000796880">
    <property type="component" value="Unassembled WGS sequence"/>
</dbReference>
<dbReference type="PANTHER" id="PTHR33913">
    <property type="entry name" value="ALEURONE LAYER MORPHOGENESIS PROTEIN"/>
    <property type="match status" value="1"/>
</dbReference>
<gene>
    <name evidence="1" type="ORF">FNV43_RR02116</name>
</gene>
<dbReference type="OrthoDB" id="1909634at2759"/>
<evidence type="ECO:0000313" key="2">
    <source>
        <dbReference type="Proteomes" id="UP000796880"/>
    </source>
</evidence>
<accession>A0A8K0HSM4</accession>
<name>A0A8K0HSM4_9ROSA</name>
<sequence length="270" mass="30147">MLTSNANFKEENYPNIYCNIAADNSLALNRSIQEEQNLIFLHREERSKCYQDLRLGKNLEWPEDPCKTEVHKIQNNKNDGCVDSESSNLKETGGICKIDVVYAFKEPQISQNGEKSNLISDVAQVDDHPNMLTPIFAGSDLNGSASGIDVKQFETVNSTRSSNTMCRAEKVAHGKNISGNSLPDQDGIGAQSMSKDLEKLQATLTSGENILSRTALKVIMTRRDKLSLQLRHIEDEIAQCDSKIQSILNGTVSLFLFIERGLFTYVFLHD</sequence>
<organism evidence="1 2">
    <name type="scientific">Rhamnella rubrinervis</name>
    <dbReference type="NCBI Taxonomy" id="2594499"/>
    <lineage>
        <taxon>Eukaryota</taxon>
        <taxon>Viridiplantae</taxon>
        <taxon>Streptophyta</taxon>
        <taxon>Embryophyta</taxon>
        <taxon>Tracheophyta</taxon>
        <taxon>Spermatophyta</taxon>
        <taxon>Magnoliopsida</taxon>
        <taxon>eudicotyledons</taxon>
        <taxon>Gunneridae</taxon>
        <taxon>Pentapetalae</taxon>
        <taxon>rosids</taxon>
        <taxon>fabids</taxon>
        <taxon>Rosales</taxon>
        <taxon>Rhamnaceae</taxon>
        <taxon>rhamnoid group</taxon>
        <taxon>Rhamneae</taxon>
        <taxon>Rhamnella</taxon>
    </lineage>
</organism>
<comment type="caution">
    <text evidence="1">The sequence shown here is derived from an EMBL/GenBank/DDBJ whole genome shotgun (WGS) entry which is preliminary data.</text>
</comment>
<evidence type="ECO:0000313" key="1">
    <source>
        <dbReference type="EMBL" id="KAF3457458.1"/>
    </source>
</evidence>
<dbReference type="EMBL" id="VOIH02000001">
    <property type="protein sequence ID" value="KAF3457458.1"/>
    <property type="molecule type" value="Genomic_DNA"/>
</dbReference>
<reference evidence="1" key="1">
    <citation type="submission" date="2020-03" db="EMBL/GenBank/DDBJ databases">
        <title>A high-quality chromosome-level genome assembly of a woody plant with both climbing and erect habits, Rhamnella rubrinervis.</title>
        <authorList>
            <person name="Lu Z."/>
            <person name="Yang Y."/>
            <person name="Zhu X."/>
            <person name="Sun Y."/>
        </authorList>
    </citation>
    <scope>NUCLEOTIDE SEQUENCE</scope>
    <source>
        <strain evidence="1">BYM</strain>
        <tissue evidence="1">Leaf</tissue>
    </source>
</reference>
<proteinExistence type="predicted"/>
<dbReference type="AlphaFoldDB" id="A0A8K0HSM4"/>